<feature type="compositionally biased region" description="Polar residues" evidence="10">
    <location>
        <begin position="434"/>
        <end position="452"/>
    </location>
</feature>
<evidence type="ECO:0000256" key="2">
    <source>
        <dbReference type="ARBA" id="ARBA00010845"/>
    </source>
</evidence>
<evidence type="ECO:0000256" key="4">
    <source>
        <dbReference type="ARBA" id="ARBA00022618"/>
    </source>
</evidence>
<feature type="domain" description="Shugoshin N-terminal coiled-coil" evidence="12">
    <location>
        <begin position="18"/>
        <end position="61"/>
    </location>
</feature>
<evidence type="ECO:0000256" key="6">
    <source>
        <dbReference type="ARBA" id="ARBA00023054"/>
    </source>
</evidence>
<keyword evidence="7" id="KW-0131">Cell cycle</keyword>
<accession>G0RZB4</accession>
<dbReference type="Pfam" id="PF07557">
    <property type="entry name" value="Shugoshin_C"/>
    <property type="match status" value="1"/>
</dbReference>
<feature type="compositionally biased region" description="Polar residues" evidence="10">
    <location>
        <begin position="686"/>
        <end position="702"/>
    </location>
</feature>
<feature type="compositionally biased region" description="Acidic residues" evidence="10">
    <location>
        <begin position="190"/>
        <end position="199"/>
    </location>
</feature>
<keyword evidence="8" id="KW-0137">Centromere</keyword>
<organism evidence="14">
    <name type="scientific">Chaetomium thermophilum (strain DSM 1495 / CBS 144.50 / IMI 039719)</name>
    <name type="common">Thermochaetoides thermophila</name>
    <dbReference type="NCBI Taxonomy" id="759272"/>
    <lineage>
        <taxon>Eukaryota</taxon>
        <taxon>Fungi</taxon>
        <taxon>Dikarya</taxon>
        <taxon>Ascomycota</taxon>
        <taxon>Pezizomycotina</taxon>
        <taxon>Sordariomycetes</taxon>
        <taxon>Sordariomycetidae</taxon>
        <taxon>Sordariales</taxon>
        <taxon>Chaetomiaceae</taxon>
        <taxon>Thermochaetoides</taxon>
    </lineage>
</organism>
<evidence type="ECO:0000256" key="9">
    <source>
        <dbReference type="SAM" id="Coils"/>
    </source>
</evidence>
<feature type="compositionally biased region" description="Basic and acidic residues" evidence="10">
    <location>
        <begin position="476"/>
        <end position="486"/>
    </location>
</feature>
<sequence length="716" mass="78017">MARLNEQSASTDNSLEILRRKFLRQNRDIARINSDQSQKIRRLENDCARLLSENLELRAQIVRLEKKLEENTAQRIADHALEVKAKLEAQLAEFSSLISSLGVEPAPKRRALERQPQRSLLRSPPQRRRRTSEEEEALAEAEGRFPPIFENKPYPRATMNSEEILALCAAAEDVEGSPDIGPPPVSRFAEEDDAAEDDNVPSSPMRKPQPCPPLEPARRGSFADENENLIYVATSTGKEKSVLVEKDKDKASTRANKRRSIRDNNGTVRMPLAVKSTNDDLTTPRKAAAKALADSKKEPVKRARAGFAVKADDASAEVDIPPAVSEPPAVATVTVDTDTAPSSPSTPNNNRVDSSRRNKTVNTSNDTPPPADISSTGETSRPTRRARIPISYAEPNLRDKMRRPTKELFDAVSGEGKFVHRAILTGKLDEIMPTSLTKAKSSDPGSATSSKAGASHEKSVKTSSGSRRQTSLSPLAKKEKGKKDQEEKGEEEEEEERRRRRRRRRRGQDQKRSIVVEEGVLPSTVTTERKKRSSARESLAVAAEKPEADSSLSSSANASATATNRTKAAVPDKLHPDNSPANDVPSHDPYDFTASSPAPEPAAPIQAPAPARSRAARKSSMAAAAALREILQDDDDDSTEQKQTAAKKAVARKRQSMLVPKKTSGSFFGLVEEDDKGEEGPDEADTSASSLGSAGSVESTGSVAGRVGMRRRSMML</sequence>
<feature type="compositionally biased region" description="Low complexity" evidence="10">
    <location>
        <begin position="550"/>
        <end position="569"/>
    </location>
</feature>
<evidence type="ECO:0000256" key="8">
    <source>
        <dbReference type="ARBA" id="ARBA00023328"/>
    </source>
</evidence>
<feature type="compositionally biased region" description="Polar residues" evidence="10">
    <location>
        <begin position="342"/>
        <end position="352"/>
    </location>
</feature>
<evidence type="ECO:0000256" key="1">
    <source>
        <dbReference type="ARBA" id="ARBA00004584"/>
    </source>
</evidence>
<evidence type="ECO:0000256" key="10">
    <source>
        <dbReference type="SAM" id="MobiDB-lite"/>
    </source>
</evidence>
<feature type="domain" description="Shugoshin C-terminal" evidence="11">
    <location>
        <begin position="380"/>
        <end position="403"/>
    </location>
</feature>
<dbReference type="GO" id="GO:0051301">
    <property type="term" value="P:cell division"/>
    <property type="evidence" value="ECO:0007669"/>
    <property type="project" value="UniProtKB-KW"/>
</dbReference>
<evidence type="ECO:0000313" key="13">
    <source>
        <dbReference type="EMBL" id="EGS23542.1"/>
    </source>
</evidence>
<feature type="region of interest" description="Disordered" evidence="10">
    <location>
        <begin position="425"/>
        <end position="716"/>
    </location>
</feature>
<dbReference type="GO" id="GO:0005634">
    <property type="term" value="C:nucleus"/>
    <property type="evidence" value="ECO:0007669"/>
    <property type="project" value="InterPro"/>
</dbReference>
<evidence type="ECO:0000259" key="12">
    <source>
        <dbReference type="Pfam" id="PF07558"/>
    </source>
</evidence>
<keyword evidence="4" id="KW-0132">Cell division</keyword>
<dbReference type="AlphaFoldDB" id="G0RZB4"/>
<evidence type="ECO:0000313" key="14">
    <source>
        <dbReference type="Proteomes" id="UP000008066"/>
    </source>
</evidence>
<dbReference type="GO" id="GO:0000779">
    <property type="term" value="C:condensed chromosome, centromeric region"/>
    <property type="evidence" value="ECO:0007669"/>
    <property type="project" value="UniProtKB-ARBA"/>
</dbReference>
<dbReference type="KEGG" id="cthr:CTHT_0002360"/>
<name>G0RZB4_CHATD</name>
<dbReference type="OrthoDB" id="5394106at2759"/>
<proteinExistence type="inferred from homology"/>
<dbReference type="STRING" id="759272.G0RZB4"/>
<protein>
    <recommendedName>
        <fullName evidence="15">Shugoshin C-terminal domain-containing protein</fullName>
    </recommendedName>
</protein>
<evidence type="ECO:0000256" key="5">
    <source>
        <dbReference type="ARBA" id="ARBA00022829"/>
    </source>
</evidence>
<feature type="compositionally biased region" description="Basic and acidic residues" evidence="10">
    <location>
        <begin position="237"/>
        <end position="252"/>
    </location>
</feature>
<keyword evidence="14" id="KW-1185">Reference proteome</keyword>
<dbReference type="Proteomes" id="UP000008066">
    <property type="component" value="Unassembled WGS sequence"/>
</dbReference>
<reference evidence="13 14" key="1">
    <citation type="journal article" date="2011" name="Cell">
        <title>Insight into structure and assembly of the nuclear pore complex by utilizing the genome of a eukaryotic thermophile.</title>
        <authorList>
            <person name="Amlacher S."/>
            <person name="Sarges P."/>
            <person name="Flemming D."/>
            <person name="van Noort V."/>
            <person name="Kunze R."/>
            <person name="Devos D.P."/>
            <person name="Arumugam M."/>
            <person name="Bork P."/>
            <person name="Hurt E."/>
        </authorList>
    </citation>
    <scope>NUCLEOTIDE SEQUENCE [LARGE SCALE GENOMIC DNA]</scope>
    <source>
        <strain evidence="14">DSM 1495 / CBS 144.50 / IMI 039719</strain>
    </source>
</reference>
<feature type="compositionally biased region" description="Acidic residues" evidence="10">
    <location>
        <begin position="671"/>
        <end position="685"/>
    </location>
</feature>
<feature type="coiled-coil region" evidence="9">
    <location>
        <begin position="1"/>
        <end position="74"/>
    </location>
</feature>
<feature type="region of interest" description="Disordered" evidence="10">
    <location>
        <begin position="108"/>
        <end position="153"/>
    </location>
</feature>
<dbReference type="Pfam" id="PF07558">
    <property type="entry name" value="Shugoshin_N"/>
    <property type="match status" value="1"/>
</dbReference>
<keyword evidence="6 9" id="KW-0175">Coiled coil</keyword>
<comment type="similarity">
    <text evidence="2">Belongs to the shugoshin family.</text>
</comment>
<evidence type="ECO:0000256" key="7">
    <source>
        <dbReference type="ARBA" id="ARBA00023306"/>
    </source>
</evidence>
<dbReference type="eggNOG" id="ENOG502SFX7">
    <property type="taxonomic scope" value="Eukaryota"/>
</dbReference>
<keyword evidence="3" id="KW-0158">Chromosome</keyword>
<evidence type="ECO:0000256" key="3">
    <source>
        <dbReference type="ARBA" id="ARBA00022454"/>
    </source>
</evidence>
<dbReference type="OMA" id="ENECACM"/>
<dbReference type="RefSeq" id="XP_006690784.1">
    <property type="nucleotide sequence ID" value="XM_006690721.1"/>
</dbReference>
<dbReference type="EMBL" id="GL988032">
    <property type="protein sequence ID" value="EGS23542.1"/>
    <property type="molecule type" value="Genomic_DNA"/>
</dbReference>
<dbReference type="GO" id="GO:0045132">
    <property type="term" value="P:meiotic chromosome segregation"/>
    <property type="evidence" value="ECO:0007669"/>
    <property type="project" value="InterPro"/>
</dbReference>
<gene>
    <name evidence="13" type="ORF">CTHT_0002360</name>
</gene>
<evidence type="ECO:0000259" key="11">
    <source>
        <dbReference type="Pfam" id="PF07557"/>
    </source>
</evidence>
<dbReference type="GeneID" id="18254274"/>
<keyword evidence="5" id="KW-0159">Chromosome partition</keyword>
<feature type="compositionally biased region" description="Low complexity" evidence="10">
    <location>
        <begin position="603"/>
        <end position="626"/>
    </location>
</feature>
<dbReference type="InterPro" id="IPR011516">
    <property type="entry name" value="Shugoshin_N"/>
</dbReference>
<feature type="compositionally biased region" description="Low complexity" evidence="10">
    <location>
        <begin position="327"/>
        <end position="341"/>
    </location>
</feature>
<feature type="compositionally biased region" description="Polar residues" evidence="10">
    <location>
        <begin position="461"/>
        <end position="473"/>
    </location>
</feature>
<dbReference type="HOGENOM" id="CLU_013723_1_0_1"/>
<dbReference type="InterPro" id="IPR011515">
    <property type="entry name" value="Shugoshin_C"/>
</dbReference>
<feature type="region of interest" description="Disordered" evidence="10">
    <location>
        <begin position="174"/>
        <end position="403"/>
    </location>
</feature>
<evidence type="ECO:0008006" key="15">
    <source>
        <dbReference type="Google" id="ProtNLM"/>
    </source>
</evidence>
<comment type="subcellular location">
    <subcellularLocation>
        <location evidence="1">Chromosome</location>
        <location evidence="1">Centromere</location>
    </subcellularLocation>
</comment>